<dbReference type="Proteomes" id="UP001153148">
    <property type="component" value="Unassembled WGS sequence"/>
</dbReference>
<name>A0ABN7NJW4_TIMPD</name>
<feature type="chain" id="PRO_5045275381" evidence="1">
    <location>
        <begin position="18"/>
        <end position="142"/>
    </location>
</feature>
<sequence length="142" mass="16103">MSLLLMLRLALLQGSLPKFSNQDNPAAFHPCRHVRQWICKSKAFRKIIFSYTIRMKIRSRDKDSVISSEIKDSNIEPQLHKSLAKLTLSSPKTSMSLESEKGRLTACSVNSATTLTMMHRNPVPIFLGKIAREGEFGIMRKL</sequence>
<evidence type="ECO:0000313" key="2">
    <source>
        <dbReference type="EMBL" id="CAG2053782.1"/>
    </source>
</evidence>
<evidence type="ECO:0000313" key="3">
    <source>
        <dbReference type="Proteomes" id="UP001153148"/>
    </source>
</evidence>
<keyword evidence="3" id="KW-1185">Reference proteome</keyword>
<protein>
    <submittedName>
        <fullName evidence="2">Uncharacterized protein</fullName>
    </submittedName>
</protein>
<proteinExistence type="predicted"/>
<feature type="signal peptide" evidence="1">
    <location>
        <begin position="1"/>
        <end position="17"/>
    </location>
</feature>
<accession>A0ABN7NJW4</accession>
<keyword evidence="1" id="KW-0732">Signal</keyword>
<reference evidence="2" key="1">
    <citation type="submission" date="2021-03" db="EMBL/GenBank/DDBJ databases">
        <authorList>
            <person name="Tran Van P."/>
        </authorList>
    </citation>
    <scope>NUCLEOTIDE SEQUENCE</scope>
</reference>
<comment type="caution">
    <text evidence="2">The sequence shown here is derived from an EMBL/GenBank/DDBJ whole genome shotgun (WGS) entry which is preliminary data.</text>
</comment>
<organism evidence="2 3">
    <name type="scientific">Timema podura</name>
    <name type="common">Walking stick</name>
    <dbReference type="NCBI Taxonomy" id="61482"/>
    <lineage>
        <taxon>Eukaryota</taxon>
        <taxon>Metazoa</taxon>
        <taxon>Ecdysozoa</taxon>
        <taxon>Arthropoda</taxon>
        <taxon>Hexapoda</taxon>
        <taxon>Insecta</taxon>
        <taxon>Pterygota</taxon>
        <taxon>Neoptera</taxon>
        <taxon>Polyneoptera</taxon>
        <taxon>Phasmatodea</taxon>
        <taxon>Timematodea</taxon>
        <taxon>Timematoidea</taxon>
        <taxon>Timematidae</taxon>
        <taxon>Timema</taxon>
    </lineage>
</organism>
<dbReference type="EMBL" id="CAJPIN010000670">
    <property type="protein sequence ID" value="CAG2053782.1"/>
    <property type="molecule type" value="Genomic_DNA"/>
</dbReference>
<evidence type="ECO:0000256" key="1">
    <source>
        <dbReference type="SAM" id="SignalP"/>
    </source>
</evidence>
<gene>
    <name evidence="2" type="ORF">TPAB3V08_LOCUS826</name>
</gene>